<dbReference type="PROSITE" id="PS00455">
    <property type="entry name" value="AMP_BINDING"/>
    <property type="match status" value="1"/>
</dbReference>
<evidence type="ECO:0000256" key="1">
    <source>
        <dbReference type="ARBA" id="ARBA00001957"/>
    </source>
</evidence>
<dbReference type="Pfam" id="PF13193">
    <property type="entry name" value="AMP-binding_C"/>
    <property type="match status" value="1"/>
</dbReference>
<evidence type="ECO:0000256" key="3">
    <source>
        <dbReference type="ARBA" id="ARBA00022450"/>
    </source>
</evidence>
<dbReference type="GO" id="GO:0008610">
    <property type="term" value="P:lipid biosynthetic process"/>
    <property type="evidence" value="ECO:0007669"/>
    <property type="project" value="UniProtKB-ARBA"/>
</dbReference>
<protein>
    <submittedName>
        <fullName evidence="6">Phenylalanine racemase</fullName>
    </submittedName>
</protein>
<dbReference type="InterPro" id="IPR001242">
    <property type="entry name" value="Condensation_dom"/>
</dbReference>
<name>A0A0M1P8N1_9BACL</name>
<keyword evidence="7" id="KW-1185">Reference proteome</keyword>
<evidence type="ECO:0000256" key="4">
    <source>
        <dbReference type="ARBA" id="ARBA00022553"/>
    </source>
</evidence>
<comment type="similarity">
    <text evidence="2">Belongs to the ATP-dependent AMP-binding enzyme family.</text>
</comment>
<dbReference type="Gene3D" id="3.40.50.12780">
    <property type="entry name" value="N-terminal domain of ligase-like"/>
    <property type="match status" value="1"/>
</dbReference>
<dbReference type="FunFam" id="3.40.50.980:FF:000001">
    <property type="entry name" value="Non-ribosomal peptide synthetase"/>
    <property type="match status" value="1"/>
</dbReference>
<sequence>METFNDTKADYPKDKTIYALFEQQAERTPEAEAVIFESVRLTYGELNAKANQLAHELRVRGVGANRIVGIMSERSVEMVAGVLAILKAGGAYLPIDPSYPEERIAYMLEDSGTRLLLVYGGDAEVPQDYEGTVLNLADASLYAGDTANLPTASGPSDLAYFIYTSGSTGQPKGVMVEHGSLMNMMVALQRKYPCGEEEAYLLKTSYTFDVSLTELFGWIPGGGLPDGKLEYMGRIDEQVKIRGYRIETGEIVHHLLQHADVKEAVVVARKDERDEAYMCAYVVSGGTFEASELRSYLKRSLPEHMIPSYFVQLEQFPLTVNGKVNRKALPAPEESLQNGAEQAMPETELEAKLAKIWQVVLGVPSLSVLDSFFDLGGHSLKALVLMSEMEKAGCRFTLTDIYHYKSIRALAAYLQSAKEQEGLIEAKEALVSWLHRGTEYVYELVSYQVRGVFEETKNINVLYSDDVEKNRVESLVQTINGKVAKNLLPHYIVPLHRRIEVDPNETIDEEVFFRCLGLNEIEPDEATTIRARLHENYLQTDRWIKTGHVTQEYPFGAIQQMQIKFQTPPSIVFFKLDEYVDYTLLDQSYAQLVQRQGLLRSVPVQGEPCVCWKEYAFPSTRPPKLYLIDVSGYNSYGPFMDMLQDFIHNTRYDGEGILYQMILLKRNLREHYVIGLLHHALCDRVTTEVIERQMVSFYRSLLLNQVPPSDEVKPFLEYVKHIQSGPQGISEQELISAFELEAFHRSKQDILRRLEHRTSDEAFLFNVAIPAKEHSLGLALSVYTKGLQAYLETDHFPLLFLYDGRRYEEALYYNTVGEFIDYVPLFIDAGWNQDKTMRSVRTRLDLLKDKNLNFMHLLTDPTCRYDWSRTKRSVQFGEQYEHLDLFMFNYLGNSTKGDLRESYDDTVVKQPNPLPIYSLFNCIATSCADGFIFSFRCSYKIDVGEVRMAFLKAACELYT</sequence>
<dbReference type="Pfam" id="PF00668">
    <property type="entry name" value="Condensation"/>
    <property type="match status" value="1"/>
</dbReference>
<proteinExistence type="inferred from homology"/>
<dbReference type="SUPFAM" id="SSF47336">
    <property type="entry name" value="ACP-like"/>
    <property type="match status" value="1"/>
</dbReference>
<comment type="caution">
    <text evidence="6">The sequence shown here is derived from an EMBL/GenBank/DDBJ whole genome shotgun (WGS) entry which is preliminary data.</text>
</comment>
<dbReference type="GO" id="GO:0005829">
    <property type="term" value="C:cytosol"/>
    <property type="evidence" value="ECO:0007669"/>
    <property type="project" value="TreeGrafter"/>
</dbReference>
<dbReference type="PROSITE" id="PS50075">
    <property type="entry name" value="CARRIER"/>
    <property type="match status" value="1"/>
</dbReference>
<dbReference type="InterPro" id="IPR045851">
    <property type="entry name" value="AMP-bd_C_sf"/>
</dbReference>
<dbReference type="Pfam" id="PF00501">
    <property type="entry name" value="AMP-binding"/>
    <property type="match status" value="1"/>
</dbReference>
<dbReference type="InterPro" id="IPR023213">
    <property type="entry name" value="CAT-like_dom_sf"/>
</dbReference>
<keyword evidence="3" id="KW-0596">Phosphopantetheine</keyword>
<dbReference type="SUPFAM" id="SSF56801">
    <property type="entry name" value="Acetyl-CoA synthetase-like"/>
    <property type="match status" value="2"/>
</dbReference>
<dbReference type="GO" id="GO:0044550">
    <property type="term" value="P:secondary metabolite biosynthetic process"/>
    <property type="evidence" value="ECO:0007669"/>
    <property type="project" value="TreeGrafter"/>
</dbReference>
<dbReference type="InterPro" id="IPR025110">
    <property type="entry name" value="AMP-bd_C"/>
</dbReference>
<dbReference type="InterPro" id="IPR020806">
    <property type="entry name" value="PKS_PP-bd"/>
</dbReference>
<dbReference type="Proteomes" id="UP000036932">
    <property type="component" value="Unassembled WGS sequence"/>
</dbReference>
<dbReference type="Gene3D" id="1.10.1200.10">
    <property type="entry name" value="ACP-like"/>
    <property type="match status" value="1"/>
</dbReference>
<evidence type="ECO:0000313" key="6">
    <source>
        <dbReference type="EMBL" id="KOR90833.1"/>
    </source>
</evidence>
<dbReference type="EMBL" id="LIUT01000001">
    <property type="protein sequence ID" value="KOR90833.1"/>
    <property type="molecule type" value="Genomic_DNA"/>
</dbReference>
<evidence type="ECO:0000256" key="2">
    <source>
        <dbReference type="ARBA" id="ARBA00006432"/>
    </source>
</evidence>
<dbReference type="FunFam" id="1.10.1200.10:FF:000005">
    <property type="entry name" value="Nonribosomal peptide synthetase 1"/>
    <property type="match status" value="1"/>
</dbReference>
<evidence type="ECO:0000313" key="7">
    <source>
        <dbReference type="Proteomes" id="UP000036932"/>
    </source>
</evidence>
<dbReference type="PANTHER" id="PTHR45527:SF14">
    <property type="entry name" value="PLIPASTATIN SYNTHASE SUBUNIT B"/>
    <property type="match status" value="1"/>
</dbReference>
<dbReference type="PATRIC" id="fig|1705565.3.peg.5408"/>
<dbReference type="InterPro" id="IPR042099">
    <property type="entry name" value="ANL_N_sf"/>
</dbReference>
<evidence type="ECO:0000259" key="5">
    <source>
        <dbReference type="PROSITE" id="PS50075"/>
    </source>
</evidence>
<keyword evidence="4" id="KW-0597">Phosphoprotein</keyword>
<gene>
    <name evidence="6" type="ORF">AM231_16570</name>
</gene>
<dbReference type="AlphaFoldDB" id="A0A0M1P8N1"/>
<dbReference type="InterPro" id="IPR000873">
    <property type="entry name" value="AMP-dep_synth/lig_dom"/>
</dbReference>
<comment type="cofactor">
    <cofactor evidence="1">
        <name>pantetheine 4'-phosphate</name>
        <dbReference type="ChEBI" id="CHEBI:47942"/>
    </cofactor>
</comment>
<dbReference type="PANTHER" id="PTHR45527">
    <property type="entry name" value="NONRIBOSOMAL PEPTIDE SYNTHETASE"/>
    <property type="match status" value="1"/>
</dbReference>
<dbReference type="InterPro" id="IPR009081">
    <property type="entry name" value="PP-bd_ACP"/>
</dbReference>
<dbReference type="FunFam" id="3.30.300.30:FF:000010">
    <property type="entry name" value="Enterobactin synthetase component F"/>
    <property type="match status" value="1"/>
</dbReference>
<dbReference type="Gene3D" id="3.30.300.30">
    <property type="match status" value="1"/>
</dbReference>
<dbReference type="GO" id="GO:0003824">
    <property type="term" value="F:catalytic activity"/>
    <property type="evidence" value="ECO:0007669"/>
    <property type="project" value="InterPro"/>
</dbReference>
<dbReference type="Pfam" id="PF00550">
    <property type="entry name" value="PP-binding"/>
    <property type="match status" value="1"/>
</dbReference>
<organism evidence="6 7">
    <name type="scientific">Paenibacillus solani</name>
    <dbReference type="NCBI Taxonomy" id="1705565"/>
    <lineage>
        <taxon>Bacteria</taxon>
        <taxon>Bacillati</taxon>
        <taxon>Bacillota</taxon>
        <taxon>Bacilli</taxon>
        <taxon>Bacillales</taxon>
        <taxon>Paenibacillaceae</taxon>
        <taxon>Paenibacillus</taxon>
    </lineage>
</organism>
<dbReference type="GO" id="GO:0043041">
    <property type="term" value="P:amino acid activation for nonribosomal peptide biosynthetic process"/>
    <property type="evidence" value="ECO:0007669"/>
    <property type="project" value="TreeGrafter"/>
</dbReference>
<dbReference type="InterPro" id="IPR036736">
    <property type="entry name" value="ACP-like_sf"/>
</dbReference>
<dbReference type="SMART" id="SM00823">
    <property type="entry name" value="PKS_PP"/>
    <property type="match status" value="1"/>
</dbReference>
<dbReference type="InterPro" id="IPR020845">
    <property type="entry name" value="AMP-binding_CS"/>
</dbReference>
<dbReference type="Gene3D" id="3.30.559.10">
    <property type="entry name" value="Chloramphenicol acetyltransferase-like domain"/>
    <property type="match status" value="1"/>
</dbReference>
<reference evidence="7" key="1">
    <citation type="submission" date="2015-08" db="EMBL/GenBank/DDBJ databases">
        <title>Genome sequencing project for genomic taxonomy and phylogenomics of Bacillus-like bacteria.</title>
        <authorList>
            <person name="Liu B."/>
            <person name="Wang J."/>
            <person name="Zhu Y."/>
            <person name="Liu G."/>
            <person name="Chen Q."/>
            <person name="Chen Z."/>
            <person name="Lan J."/>
            <person name="Che J."/>
            <person name="Ge C."/>
            <person name="Shi H."/>
            <person name="Pan Z."/>
            <person name="Liu X."/>
        </authorList>
    </citation>
    <scope>NUCLEOTIDE SEQUENCE [LARGE SCALE GENOMIC DNA]</scope>
    <source>
        <strain evidence="7">FJAT-22460</strain>
    </source>
</reference>
<feature type="domain" description="Carrier" evidence="5">
    <location>
        <begin position="344"/>
        <end position="418"/>
    </location>
</feature>
<dbReference type="GO" id="GO:0031177">
    <property type="term" value="F:phosphopantetheine binding"/>
    <property type="evidence" value="ECO:0007669"/>
    <property type="project" value="InterPro"/>
</dbReference>
<dbReference type="SUPFAM" id="SSF52777">
    <property type="entry name" value="CoA-dependent acyltransferases"/>
    <property type="match status" value="1"/>
</dbReference>
<accession>A0A0M1P8N1</accession>